<evidence type="ECO:0000313" key="11">
    <source>
        <dbReference type="EMBL" id="AXF57042.1"/>
    </source>
</evidence>
<dbReference type="GO" id="GO:0042781">
    <property type="term" value="F:3'-tRNA processing endoribonuclease activity"/>
    <property type="evidence" value="ECO:0007669"/>
    <property type="project" value="TreeGrafter"/>
</dbReference>
<feature type="domain" description="Metallo-beta-lactamase" evidence="10">
    <location>
        <begin position="33"/>
        <end position="248"/>
    </location>
</feature>
<dbReference type="OrthoDB" id="9800940at2"/>
<gene>
    <name evidence="11" type="ORF">DT065_14235</name>
</gene>
<dbReference type="InterPro" id="IPR001279">
    <property type="entry name" value="Metallo-B-lactamas"/>
</dbReference>
<dbReference type="KEGG" id="rue:DT065_14235"/>
<evidence type="ECO:0000256" key="7">
    <source>
        <dbReference type="ARBA" id="ARBA00022801"/>
    </source>
</evidence>
<proteinExistence type="predicted"/>
<evidence type="ECO:0000256" key="5">
    <source>
        <dbReference type="ARBA" id="ARBA00022723"/>
    </source>
</evidence>
<evidence type="ECO:0000256" key="4">
    <source>
        <dbReference type="ARBA" id="ARBA00022722"/>
    </source>
</evidence>
<dbReference type="SUPFAM" id="SSF56281">
    <property type="entry name" value="Metallo-hydrolase/oxidoreductase"/>
    <property type="match status" value="1"/>
</dbReference>
<dbReference type="AlphaFoldDB" id="A0A345C1G1"/>
<dbReference type="InterPro" id="IPR036866">
    <property type="entry name" value="RibonucZ/Hydroxyglut_hydro"/>
</dbReference>
<keyword evidence="6" id="KW-0255">Endonuclease</keyword>
<name>A0A345C1G1_9BACI</name>
<dbReference type="PANTHER" id="PTHR46018:SF2">
    <property type="entry name" value="ZINC PHOSPHODIESTERASE ELAC PROTEIN 1"/>
    <property type="match status" value="1"/>
</dbReference>
<dbReference type="Gene3D" id="3.60.15.10">
    <property type="entry name" value="Ribonuclease Z/Hydroxyacylglutathione hydrolase-like"/>
    <property type="match status" value="1"/>
</dbReference>
<keyword evidence="5" id="KW-0479">Metal-binding</keyword>
<dbReference type="EMBL" id="CP031092">
    <property type="protein sequence ID" value="AXF57042.1"/>
    <property type="molecule type" value="Genomic_DNA"/>
</dbReference>
<evidence type="ECO:0000256" key="8">
    <source>
        <dbReference type="ARBA" id="ARBA00022833"/>
    </source>
</evidence>
<dbReference type="Pfam" id="PF12706">
    <property type="entry name" value="Lactamase_B_2"/>
    <property type="match status" value="1"/>
</dbReference>
<protein>
    <submittedName>
        <fullName evidence="11">MBL fold metallo-hydrolase</fullName>
    </submittedName>
</protein>
<dbReference type="RefSeq" id="WP_114374504.1">
    <property type="nucleotide sequence ID" value="NZ_CP031092.1"/>
</dbReference>
<keyword evidence="4" id="KW-0540">Nuclease</keyword>
<evidence type="ECO:0000313" key="12">
    <source>
        <dbReference type="Proteomes" id="UP000252100"/>
    </source>
</evidence>
<evidence type="ECO:0000256" key="3">
    <source>
        <dbReference type="ARBA" id="ARBA00022694"/>
    </source>
</evidence>
<organism evidence="11 12">
    <name type="scientific">Salicibibacter kimchii</name>
    <dbReference type="NCBI Taxonomy" id="2099786"/>
    <lineage>
        <taxon>Bacteria</taxon>
        <taxon>Bacillati</taxon>
        <taxon>Bacillota</taxon>
        <taxon>Bacilli</taxon>
        <taxon>Bacillales</taxon>
        <taxon>Bacillaceae</taxon>
        <taxon>Salicibibacter</taxon>
    </lineage>
</organism>
<comment type="cofactor">
    <cofactor evidence="1">
        <name>Zn(2+)</name>
        <dbReference type="ChEBI" id="CHEBI:29105"/>
    </cofactor>
</comment>
<feature type="region of interest" description="Disordered" evidence="9">
    <location>
        <begin position="1"/>
        <end position="22"/>
    </location>
</feature>
<evidence type="ECO:0000256" key="9">
    <source>
        <dbReference type="SAM" id="MobiDB-lite"/>
    </source>
</evidence>
<keyword evidence="12" id="KW-1185">Reference proteome</keyword>
<evidence type="ECO:0000259" key="10">
    <source>
        <dbReference type="Pfam" id="PF12706"/>
    </source>
</evidence>
<dbReference type="Proteomes" id="UP000252100">
    <property type="component" value="Chromosome"/>
</dbReference>
<keyword evidence="8" id="KW-0862">Zinc</keyword>
<dbReference type="GO" id="GO:0046872">
    <property type="term" value="F:metal ion binding"/>
    <property type="evidence" value="ECO:0007669"/>
    <property type="project" value="UniProtKB-KW"/>
</dbReference>
<sequence>MSEWKLTMLGTGSPRPDLERSGPSQVLQMGEANILIDCGEGTTAQLQRANIPPQSVTNLFMTHLHSDHIFGYGQFLLGGWGLGRRKLRIVGPKGIKNYHDTLLELFKDDIDYRISLGRSPKGVLEDVEIIEFDKPGEIKVEDPEIPARIFTDEMVHNVPTFGYRFEGKDQVFVHTGDTAPTENASKLAEGANLLVQDGCLASNETYKNTDNPELQMIWRNLQKEHCTPAQAAQIAKDAKVEKLVLTHFLPNTDVEEVYDEAAAVFDGEVIIGEDLETYSVK</sequence>
<evidence type="ECO:0000256" key="1">
    <source>
        <dbReference type="ARBA" id="ARBA00001947"/>
    </source>
</evidence>
<keyword evidence="7 11" id="KW-0378">Hydrolase</keyword>
<evidence type="ECO:0000256" key="2">
    <source>
        <dbReference type="ARBA" id="ARBA00011738"/>
    </source>
</evidence>
<accession>A0A345C1G1</accession>
<dbReference type="InterPro" id="IPR013471">
    <property type="entry name" value="RNase_Z/BN"/>
</dbReference>
<reference evidence="11 12" key="1">
    <citation type="journal article" date="2018" name="J. Microbiol.">
        <title>Salicibibacter kimchii gen. nov., sp. nov., a moderately halophilic and alkalitolerant bacterium in the family Bacillaceae, isolated from kimchi.</title>
        <authorList>
            <person name="Jang J.Y."/>
            <person name="Oh Y.J."/>
            <person name="Lim S.K."/>
            <person name="Park H.K."/>
            <person name="Lee C."/>
            <person name="Kim J.Y."/>
            <person name="Lee M.A."/>
            <person name="Choi H.J."/>
        </authorList>
    </citation>
    <scope>NUCLEOTIDE SEQUENCE [LARGE SCALE GENOMIC DNA]</scope>
    <source>
        <strain evidence="11 12">NKC1-1</strain>
    </source>
</reference>
<evidence type="ECO:0000256" key="6">
    <source>
        <dbReference type="ARBA" id="ARBA00022759"/>
    </source>
</evidence>
<dbReference type="PANTHER" id="PTHR46018">
    <property type="entry name" value="ZINC PHOSPHODIESTERASE ELAC PROTEIN 1"/>
    <property type="match status" value="1"/>
</dbReference>
<keyword evidence="3" id="KW-0819">tRNA processing</keyword>
<dbReference type="CDD" id="cd07717">
    <property type="entry name" value="RNaseZ_ZiPD-like_MBL-fold"/>
    <property type="match status" value="1"/>
</dbReference>
<comment type="subunit">
    <text evidence="2">Homodimer.</text>
</comment>